<dbReference type="EMBL" id="CH476644">
    <property type="protein sequence ID" value="EDN98330.1"/>
    <property type="molecule type" value="Genomic_DNA"/>
</dbReference>
<dbReference type="InParanoid" id="A7F6F9"/>
<gene>
    <name evidence="1" type="ORF">SS1G_13188</name>
</gene>
<evidence type="ECO:0000313" key="1">
    <source>
        <dbReference type="EMBL" id="EDN98330.1"/>
    </source>
</evidence>
<dbReference type="KEGG" id="ssl:SS1G_13188"/>
<dbReference type="Proteomes" id="UP000001312">
    <property type="component" value="Unassembled WGS sequence"/>
</dbReference>
<organism evidence="1 2">
    <name type="scientific">Sclerotinia sclerotiorum (strain ATCC 18683 / 1980 / Ss-1)</name>
    <name type="common">White mold</name>
    <name type="synonym">Whetzelinia sclerotiorum</name>
    <dbReference type="NCBI Taxonomy" id="665079"/>
    <lineage>
        <taxon>Eukaryota</taxon>
        <taxon>Fungi</taxon>
        <taxon>Dikarya</taxon>
        <taxon>Ascomycota</taxon>
        <taxon>Pezizomycotina</taxon>
        <taxon>Leotiomycetes</taxon>
        <taxon>Helotiales</taxon>
        <taxon>Sclerotiniaceae</taxon>
        <taxon>Sclerotinia</taxon>
    </lineage>
</organism>
<sequence>MAPTKDIAHGKEQNGQIKPLMGRHKMHDEGIGCMMRRITVLEVINGSVEEYWKAPTKIYTLFACSHATEPRLIGFYGVVPRKLIPQKNLPSVFPVYVSVLELPKAPSKKAEVSKNLRTRISAQIAFQKVFPLACDGMLMEMTSLSIIKPQSERIFHLQLGN</sequence>
<keyword evidence="2" id="KW-1185">Reference proteome</keyword>
<protein>
    <submittedName>
        <fullName evidence="1">Uncharacterized protein</fullName>
    </submittedName>
</protein>
<name>A7F6F9_SCLS1</name>
<accession>A7F6F9</accession>
<reference evidence="2" key="1">
    <citation type="journal article" date="2011" name="PLoS Genet.">
        <title>Genomic analysis of the necrotrophic fungal pathogens Sclerotinia sclerotiorum and Botrytis cinerea.</title>
        <authorList>
            <person name="Amselem J."/>
            <person name="Cuomo C.A."/>
            <person name="van Kan J.A."/>
            <person name="Viaud M."/>
            <person name="Benito E.P."/>
            <person name="Couloux A."/>
            <person name="Coutinho P.M."/>
            <person name="de Vries R.P."/>
            <person name="Dyer P.S."/>
            <person name="Fillinger S."/>
            <person name="Fournier E."/>
            <person name="Gout L."/>
            <person name="Hahn M."/>
            <person name="Kohn L."/>
            <person name="Lapalu N."/>
            <person name="Plummer K.M."/>
            <person name="Pradier J.M."/>
            <person name="Quevillon E."/>
            <person name="Sharon A."/>
            <person name="Simon A."/>
            <person name="ten Have A."/>
            <person name="Tudzynski B."/>
            <person name="Tudzynski P."/>
            <person name="Wincker P."/>
            <person name="Andrew M."/>
            <person name="Anthouard V."/>
            <person name="Beever R.E."/>
            <person name="Beffa R."/>
            <person name="Benoit I."/>
            <person name="Bouzid O."/>
            <person name="Brault B."/>
            <person name="Chen Z."/>
            <person name="Choquer M."/>
            <person name="Collemare J."/>
            <person name="Cotton P."/>
            <person name="Danchin E.G."/>
            <person name="Da Silva C."/>
            <person name="Gautier A."/>
            <person name="Giraud C."/>
            <person name="Giraud T."/>
            <person name="Gonzalez C."/>
            <person name="Grossetete S."/>
            <person name="Guldener U."/>
            <person name="Henrissat B."/>
            <person name="Howlett B.J."/>
            <person name="Kodira C."/>
            <person name="Kretschmer M."/>
            <person name="Lappartient A."/>
            <person name="Leroch M."/>
            <person name="Levis C."/>
            <person name="Mauceli E."/>
            <person name="Neuveglise C."/>
            <person name="Oeser B."/>
            <person name="Pearson M."/>
            <person name="Poulain J."/>
            <person name="Poussereau N."/>
            <person name="Quesneville H."/>
            <person name="Rascle C."/>
            <person name="Schumacher J."/>
            <person name="Segurens B."/>
            <person name="Sexton A."/>
            <person name="Silva E."/>
            <person name="Sirven C."/>
            <person name="Soanes D.M."/>
            <person name="Talbot N.J."/>
            <person name="Templeton M."/>
            <person name="Yandava C."/>
            <person name="Yarden O."/>
            <person name="Zeng Q."/>
            <person name="Rollins J.A."/>
            <person name="Lebrun M.H."/>
            <person name="Dickman M."/>
        </authorList>
    </citation>
    <scope>NUCLEOTIDE SEQUENCE [LARGE SCALE GENOMIC DNA]</scope>
    <source>
        <strain evidence="2">ATCC 18683 / 1980 / Ss-1</strain>
    </source>
</reference>
<dbReference type="RefSeq" id="XP_001585672.1">
    <property type="nucleotide sequence ID" value="XM_001585622.1"/>
</dbReference>
<dbReference type="GeneID" id="5481936"/>
<proteinExistence type="predicted"/>
<evidence type="ECO:0000313" key="2">
    <source>
        <dbReference type="Proteomes" id="UP000001312"/>
    </source>
</evidence>
<dbReference type="AlphaFoldDB" id="A7F6F9"/>